<evidence type="ECO:0000313" key="6">
    <source>
        <dbReference type="EMBL" id="MBB0244852.1"/>
    </source>
</evidence>
<dbReference type="SMART" id="SM00342">
    <property type="entry name" value="HTH_ARAC"/>
    <property type="match status" value="1"/>
</dbReference>
<evidence type="ECO:0000256" key="3">
    <source>
        <dbReference type="ARBA" id="ARBA00023163"/>
    </source>
</evidence>
<feature type="region of interest" description="Disordered" evidence="4">
    <location>
        <begin position="1"/>
        <end position="44"/>
    </location>
</feature>
<feature type="compositionally biased region" description="Pro residues" evidence="4">
    <location>
        <begin position="1"/>
        <end position="11"/>
    </location>
</feature>
<dbReference type="Proteomes" id="UP000538929">
    <property type="component" value="Unassembled WGS sequence"/>
</dbReference>
<keyword evidence="3" id="KW-0804">Transcription</keyword>
<keyword evidence="1" id="KW-0805">Transcription regulation</keyword>
<dbReference type="PANTHER" id="PTHR46796">
    <property type="entry name" value="HTH-TYPE TRANSCRIPTIONAL ACTIVATOR RHAS-RELATED"/>
    <property type="match status" value="1"/>
</dbReference>
<dbReference type="InterPro" id="IPR018060">
    <property type="entry name" value="HTH_AraC"/>
</dbReference>
<dbReference type="Pfam" id="PF12833">
    <property type="entry name" value="HTH_18"/>
    <property type="match status" value="1"/>
</dbReference>
<name>A0A7W3TDM0_9ACTN</name>
<evidence type="ECO:0000256" key="2">
    <source>
        <dbReference type="ARBA" id="ARBA00023125"/>
    </source>
</evidence>
<sequence>MPHPTFPPVRSRPPAGTGPEGTDHRERPAPAVGGTLWTRPPRPVPGTARILPDGCMDLLWSEGRLLVAGPDTRAHLAHDPPGRDWLGLRFPPGTAPLVLGVPAVELRDVRVPLTELWSAAEVRELEDRLARVAVPGAVLEEHAAARLRAAPPLDPRLRAVVRAAARPGLRVAALAERLGLGERRLHRHCLAAFGYGPRMLHRVLRMRRALALIDAGRAPAEAAHTVGCADQPHLSREVRTLAGVPSRELRRTGP</sequence>
<dbReference type="PANTHER" id="PTHR46796:SF15">
    <property type="entry name" value="BLL1074 PROTEIN"/>
    <property type="match status" value="1"/>
</dbReference>
<accession>A0A7W3TDM0</accession>
<feature type="domain" description="HTH araC/xylS-type" evidence="5">
    <location>
        <begin position="155"/>
        <end position="252"/>
    </location>
</feature>
<proteinExistence type="predicted"/>
<dbReference type="AlphaFoldDB" id="A0A7W3TDM0"/>
<gene>
    <name evidence="6" type="ORF">FNQ90_12225</name>
</gene>
<organism evidence="6 7">
    <name type="scientific">Streptomyces alkaliphilus</name>
    <dbReference type="NCBI Taxonomy" id="1472722"/>
    <lineage>
        <taxon>Bacteria</taxon>
        <taxon>Bacillati</taxon>
        <taxon>Actinomycetota</taxon>
        <taxon>Actinomycetes</taxon>
        <taxon>Kitasatosporales</taxon>
        <taxon>Streptomycetaceae</taxon>
        <taxon>Streptomyces</taxon>
    </lineage>
</organism>
<dbReference type="GO" id="GO:0003700">
    <property type="term" value="F:DNA-binding transcription factor activity"/>
    <property type="evidence" value="ECO:0007669"/>
    <property type="project" value="InterPro"/>
</dbReference>
<comment type="caution">
    <text evidence="6">The sequence shown here is derived from an EMBL/GenBank/DDBJ whole genome shotgun (WGS) entry which is preliminary data.</text>
</comment>
<protein>
    <submittedName>
        <fullName evidence="6">Helix-turn-helix domain-containing protein</fullName>
    </submittedName>
</protein>
<keyword evidence="2" id="KW-0238">DNA-binding</keyword>
<evidence type="ECO:0000313" key="7">
    <source>
        <dbReference type="Proteomes" id="UP000538929"/>
    </source>
</evidence>
<evidence type="ECO:0000259" key="5">
    <source>
        <dbReference type="PROSITE" id="PS01124"/>
    </source>
</evidence>
<dbReference type="InterPro" id="IPR046532">
    <property type="entry name" value="DUF6597"/>
</dbReference>
<dbReference type="RefSeq" id="WP_182606411.1">
    <property type="nucleotide sequence ID" value="NZ_VKHT01000329.1"/>
</dbReference>
<keyword evidence="7" id="KW-1185">Reference proteome</keyword>
<dbReference type="InterPro" id="IPR050204">
    <property type="entry name" value="AraC_XylS_family_regulators"/>
</dbReference>
<dbReference type="PROSITE" id="PS01124">
    <property type="entry name" value="HTH_ARAC_FAMILY_2"/>
    <property type="match status" value="1"/>
</dbReference>
<dbReference type="EMBL" id="VKHT01000329">
    <property type="protein sequence ID" value="MBB0244852.1"/>
    <property type="molecule type" value="Genomic_DNA"/>
</dbReference>
<evidence type="ECO:0000256" key="1">
    <source>
        <dbReference type="ARBA" id="ARBA00023015"/>
    </source>
</evidence>
<dbReference type="Pfam" id="PF20240">
    <property type="entry name" value="DUF6597"/>
    <property type="match status" value="1"/>
</dbReference>
<dbReference type="GO" id="GO:0043565">
    <property type="term" value="F:sequence-specific DNA binding"/>
    <property type="evidence" value="ECO:0007669"/>
    <property type="project" value="InterPro"/>
</dbReference>
<dbReference type="Gene3D" id="1.10.10.60">
    <property type="entry name" value="Homeodomain-like"/>
    <property type="match status" value="1"/>
</dbReference>
<reference evidence="7" key="1">
    <citation type="submission" date="2019-10" db="EMBL/GenBank/DDBJ databases">
        <title>Streptomyces sp. nov., a novel actinobacterium isolated from alkaline environment.</title>
        <authorList>
            <person name="Golinska P."/>
        </authorList>
    </citation>
    <scope>NUCLEOTIDE SEQUENCE [LARGE SCALE GENOMIC DNA]</scope>
    <source>
        <strain evidence="7">DSM 42118</strain>
    </source>
</reference>
<evidence type="ECO:0000256" key="4">
    <source>
        <dbReference type="SAM" id="MobiDB-lite"/>
    </source>
</evidence>